<feature type="repeat" description="TPR" evidence="3">
    <location>
        <begin position="403"/>
        <end position="436"/>
    </location>
</feature>
<feature type="non-terminal residue" evidence="5">
    <location>
        <position position="1"/>
    </location>
</feature>
<sequence>MYRKSTSMKTLSDLKTDVFKLRNENAWRKIMSTVEQKVAQESSSSDSFINFAAAEAKLEIFLEENFASNASANHSTLVDITKELLKSMKDERGRTEHFLDGSLLLAKINYIQGNFVEAYKNAKEGDVLKGDTKSLSCRSLKIAAEAFAVAGLVLDKGVIQTSTAEKDECVIHYLSLATNLALLYSQELDKEIKPISLHPILSGPNVSTGPALNHNLGSIIETAMLKCASCLLRLGYRVEAINHYRLILNSLESSLSQSIRFAAARQLAELLLRDMSECIYKPPPVIPECVKNGKVVKYVGIGQIPVAAGAEGPRKPLRYCGNNVNIPKDLNEEILLLLMMCEAQAARDAVLSQAPECAATKRQLFETATSIYDLLTVFFMYNDQKAMICETLERALKFSFGEPYVWSQLASSLVSIGRYTKAIGALKEATRLCPDMTLCLMAARICLENLNMIDEGLIWAEKALDMEREQPQGMGLESRAHLYIGIAHLLKARQQRLKEERKASTAMASQAFTSARNCDPGDHLPYFYLAVVEAEQGYIPQAMVTVRRAVRLRAMHLPSLILMALLHSVPEGHGGGDLEDGLITPAYGNLEMTESLVDTILEEYPDCFEALFLKAKLDEVISGPE</sequence>
<evidence type="ECO:0000313" key="5">
    <source>
        <dbReference type="EMBL" id="KAK2706428.1"/>
    </source>
</evidence>
<evidence type="ECO:0000256" key="3">
    <source>
        <dbReference type="PROSITE-ProRule" id="PRU00339"/>
    </source>
</evidence>
<evidence type="ECO:0000259" key="4">
    <source>
        <dbReference type="Pfam" id="PF19440"/>
    </source>
</evidence>
<dbReference type="PROSITE" id="PS50005">
    <property type="entry name" value="TPR"/>
    <property type="match status" value="1"/>
</dbReference>
<evidence type="ECO:0000256" key="2">
    <source>
        <dbReference type="ARBA" id="ARBA00038251"/>
    </source>
</evidence>
<dbReference type="SUPFAM" id="SSF48452">
    <property type="entry name" value="TPR-like"/>
    <property type="match status" value="1"/>
</dbReference>
<accession>A0AA88HCK8</accession>
<keyword evidence="6" id="KW-1185">Reference proteome</keyword>
<protein>
    <recommendedName>
        <fullName evidence="4">Tetratricopeptide repeat protein 7 N-terminal domain-containing protein</fullName>
    </recommendedName>
</protein>
<keyword evidence="3" id="KW-0802">TPR repeat</keyword>
<comment type="caution">
    <text evidence="5">The sequence shown here is derived from an EMBL/GenBank/DDBJ whole genome shotgun (WGS) entry which is preliminary data.</text>
</comment>
<dbReference type="InterPro" id="IPR019734">
    <property type="entry name" value="TPR_rpt"/>
</dbReference>
<comment type="function">
    <text evidence="1">Involved in endocytosis.</text>
</comment>
<dbReference type="Pfam" id="PF19440">
    <property type="entry name" value="TTC7_N"/>
    <property type="match status" value="1"/>
</dbReference>
<comment type="similarity">
    <text evidence="2">Belongs to the YPP1 family.</text>
</comment>
<feature type="domain" description="Tetratricopeptide repeat protein 7 N-terminal" evidence="4">
    <location>
        <begin position="9"/>
        <end position="392"/>
    </location>
</feature>
<dbReference type="AlphaFoldDB" id="A0AA88HCK8"/>
<gene>
    <name evidence="5" type="ORF">QYM36_016469</name>
</gene>
<dbReference type="GO" id="GO:0005886">
    <property type="term" value="C:plasma membrane"/>
    <property type="evidence" value="ECO:0007669"/>
    <property type="project" value="TreeGrafter"/>
</dbReference>
<dbReference type="Proteomes" id="UP001187531">
    <property type="component" value="Unassembled WGS sequence"/>
</dbReference>
<dbReference type="InterPro" id="IPR011990">
    <property type="entry name" value="TPR-like_helical_dom_sf"/>
</dbReference>
<organism evidence="5 6">
    <name type="scientific">Artemia franciscana</name>
    <name type="common">Brine shrimp</name>
    <name type="synonym">Artemia sanfranciscana</name>
    <dbReference type="NCBI Taxonomy" id="6661"/>
    <lineage>
        <taxon>Eukaryota</taxon>
        <taxon>Metazoa</taxon>
        <taxon>Ecdysozoa</taxon>
        <taxon>Arthropoda</taxon>
        <taxon>Crustacea</taxon>
        <taxon>Branchiopoda</taxon>
        <taxon>Anostraca</taxon>
        <taxon>Artemiidae</taxon>
        <taxon>Artemia</taxon>
    </lineage>
</organism>
<dbReference type="Gene3D" id="1.25.40.10">
    <property type="entry name" value="Tetratricopeptide repeat domain"/>
    <property type="match status" value="1"/>
</dbReference>
<dbReference type="InterPro" id="IPR045819">
    <property type="entry name" value="TTC7_N"/>
</dbReference>
<dbReference type="EMBL" id="JAVRJZ010000020">
    <property type="protein sequence ID" value="KAK2706428.1"/>
    <property type="molecule type" value="Genomic_DNA"/>
</dbReference>
<dbReference type="GO" id="GO:0072659">
    <property type="term" value="P:protein localization to plasma membrane"/>
    <property type="evidence" value="ECO:0007669"/>
    <property type="project" value="TreeGrafter"/>
</dbReference>
<evidence type="ECO:0000256" key="1">
    <source>
        <dbReference type="ARBA" id="ARBA00002550"/>
    </source>
</evidence>
<proteinExistence type="inferred from homology"/>
<name>A0AA88HCK8_ARTSF</name>
<reference evidence="5" key="1">
    <citation type="submission" date="2023-07" db="EMBL/GenBank/DDBJ databases">
        <title>Chromosome-level genome assembly of Artemia franciscana.</title>
        <authorList>
            <person name="Jo E."/>
        </authorList>
    </citation>
    <scope>NUCLEOTIDE SEQUENCE</scope>
    <source>
        <tissue evidence="5">Whole body</tissue>
    </source>
</reference>
<dbReference type="InterPro" id="IPR051722">
    <property type="entry name" value="Endocytosis_PI4K-reg_protein"/>
</dbReference>
<evidence type="ECO:0000313" key="6">
    <source>
        <dbReference type="Proteomes" id="UP001187531"/>
    </source>
</evidence>
<dbReference type="PANTHER" id="PTHR23083">
    <property type="entry name" value="TETRATRICOPEPTIDE REPEAT PROTEIN, TPR"/>
    <property type="match status" value="1"/>
</dbReference>
<dbReference type="PANTHER" id="PTHR23083:SF464">
    <property type="entry name" value="TETRATRICOPEPTIDE REPEAT DOMAIN 7, ISOFORM A"/>
    <property type="match status" value="1"/>
</dbReference>
<dbReference type="GO" id="GO:0046854">
    <property type="term" value="P:phosphatidylinositol phosphate biosynthetic process"/>
    <property type="evidence" value="ECO:0007669"/>
    <property type="project" value="TreeGrafter"/>
</dbReference>